<protein>
    <submittedName>
        <fullName evidence="3">CPBP family intramembrane metalloprotease</fullName>
    </submittedName>
</protein>
<keyword evidence="3" id="KW-0378">Hydrolase</keyword>
<reference evidence="3 4" key="1">
    <citation type="submission" date="2020-05" db="EMBL/GenBank/DDBJ databases">
        <authorList>
            <person name="Whitworth D."/>
        </authorList>
    </citation>
    <scope>NUCLEOTIDE SEQUENCE [LARGE SCALE GENOMIC DNA]</scope>
    <source>
        <strain evidence="3 4">AM005</strain>
    </source>
</reference>
<comment type="caution">
    <text evidence="3">The sequence shown here is derived from an EMBL/GenBank/DDBJ whole genome shotgun (WGS) entry which is preliminary data.</text>
</comment>
<name>A0A7Y4IDK9_MYXXA</name>
<dbReference type="GO" id="GO:0006508">
    <property type="term" value="P:proteolysis"/>
    <property type="evidence" value="ECO:0007669"/>
    <property type="project" value="UniProtKB-KW"/>
</dbReference>
<keyword evidence="3" id="KW-0645">Protease</keyword>
<keyword evidence="3" id="KW-0482">Metalloprotease</keyword>
<dbReference type="Proteomes" id="UP000533080">
    <property type="component" value="Unassembled WGS sequence"/>
</dbReference>
<feature type="transmembrane region" description="Helical" evidence="1">
    <location>
        <begin position="144"/>
        <end position="163"/>
    </location>
</feature>
<gene>
    <name evidence="3" type="ORF">HNV28_02755</name>
</gene>
<feature type="transmembrane region" description="Helical" evidence="1">
    <location>
        <begin position="65"/>
        <end position="91"/>
    </location>
</feature>
<feature type="transmembrane region" description="Helical" evidence="1">
    <location>
        <begin position="184"/>
        <end position="200"/>
    </location>
</feature>
<feature type="transmembrane region" description="Helical" evidence="1">
    <location>
        <begin position="20"/>
        <end position="45"/>
    </location>
</feature>
<dbReference type="GO" id="GO:0080120">
    <property type="term" value="P:CAAX-box protein maturation"/>
    <property type="evidence" value="ECO:0007669"/>
    <property type="project" value="UniProtKB-ARBA"/>
</dbReference>
<sequence length="303" mass="32584">MSNVYLEQASRGRNQPWRYVLTAALVGLAVVLFNAPYSAFLFLAASRSGDAAFRFDPVAGVVEGVPFPVFAVGMLSFAVVIAALALGVRAVHKRPFSSLLGQEGGFRVRPFLKAAAGAFGVLSVAAGVNVLMDRESFILNFDASRFFVALALVLVLTPIQAAAEELLYRGWLMQGVYRLLPRPWVAVAVSSLLFWAAHLPNPEASGTPGWSAAYYLTVGILLAWVTLRTGRLETAMGLHAGMNLCAFLVTAPATVMFRPASLIIDAQPNSMRDVAFIALLAVGTVLVLRRADDRPFAERVSVQ</sequence>
<feature type="transmembrane region" description="Helical" evidence="1">
    <location>
        <begin position="242"/>
        <end position="264"/>
    </location>
</feature>
<dbReference type="PANTHER" id="PTHR39430">
    <property type="entry name" value="MEMBRANE-ASSOCIATED PROTEASE-RELATED"/>
    <property type="match status" value="1"/>
</dbReference>
<keyword evidence="1" id="KW-0812">Transmembrane</keyword>
<evidence type="ECO:0000313" key="3">
    <source>
        <dbReference type="EMBL" id="NOJ77282.1"/>
    </source>
</evidence>
<feature type="transmembrane region" description="Helical" evidence="1">
    <location>
        <begin position="270"/>
        <end position="288"/>
    </location>
</feature>
<keyword evidence="1" id="KW-1133">Transmembrane helix</keyword>
<evidence type="ECO:0000256" key="1">
    <source>
        <dbReference type="SAM" id="Phobius"/>
    </source>
</evidence>
<organism evidence="3 4">
    <name type="scientific">Myxococcus xanthus</name>
    <dbReference type="NCBI Taxonomy" id="34"/>
    <lineage>
        <taxon>Bacteria</taxon>
        <taxon>Pseudomonadati</taxon>
        <taxon>Myxococcota</taxon>
        <taxon>Myxococcia</taxon>
        <taxon>Myxococcales</taxon>
        <taxon>Cystobacterineae</taxon>
        <taxon>Myxococcaceae</taxon>
        <taxon>Myxococcus</taxon>
    </lineage>
</organism>
<dbReference type="RefSeq" id="WP_171439793.1">
    <property type="nucleotide sequence ID" value="NZ_JABFNS010000018.1"/>
</dbReference>
<dbReference type="EMBL" id="JABFNT010000006">
    <property type="protein sequence ID" value="NOJ77282.1"/>
    <property type="molecule type" value="Genomic_DNA"/>
</dbReference>
<evidence type="ECO:0000313" key="4">
    <source>
        <dbReference type="Proteomes" id="UP000533080"/>
    </source>
</evidence>
<feature type="transmembrane region" description="Helical" evidence="1">
    <location>
        <begin position="111"/>
        <end position="132"/>
    </location>
</feature>
<dbReference type="GO" id="GO:0004175">
    <property type="term" value="F:endopeptidase activity"/>
    <property type="evidence" value="ECO:0007669"/>
    <property type="project" value="UniProtKB-ARBA"/>
</dbReference>
<evidence type="ECO:0000259" key="2">
    <source>
        <dbReference type="Pfam" id="PF02517"/>
    </source>
</evidence>
<proteinExistence type="predicted"/>
<feature type="transmembrane region" description="Helical" evidence="1">
    <location>
        <begin position="212"/>
        <end position="230"/>
    </location>
</feature>
<dbReference type="PANTHER" id="PTHR39430:SF1">
    <property type="entry name" value="PROTEASE"/>
    <property type="match status" value="1"/>
</dbReference>
<dbReference type="GO" id="GO:0008237">
    <property type="term" value="F:metallopeptidase activity"/>
    <property type="evidence" value="ECO:0007669"/>
    <property type="project" value="UniProtKB-KW"/>
</dbReference>
<feature type="domain" description="CAAX prenyl protease 2/Lysostaphin resistance protein A-like" evidence="2">
    <location>
        <begin position="149"/>
        <end position="244"/>
    </location>
</feature>
<dbReference type="AlphaFoldDB" id="A0A7Y4IDK9"/>
<dbReference type="InterPro" id="IPR003675">
    <property type="entry name" value="Rce1/LyrA-like_dom"/>
</dbReference>
<keyword evidence="1" id="KW-0472">Membrane</keyword>
<accession>A0A7Y4IDK9</accession>
<dbReference type="Pfam" id="PF02517">
    <property type="entry name" value="Rce1-like"/>
    <property type="match status" value="1"/>
</dbReference>